<evidence type="ECO:0000259" key="5">
    <source>
        <dbReference type="PROSITE" id="PS50893"/>
    </source>
</evidence>
<sequence>MASAINAAPILSARDITLQHPGAPHPVLDGFDLDVAAGEFVAIVGGSGVGKSTLLRVIANLVQAQRGKVAINTPERPDRRRRAIVFQDGRLMPWRTLRANVGYGLEGLALPAAAKAASVDEVLRLTGLAALAERYPHQLSGGQIQRGGIARALAVQPDILLMDEPFSAVDAITRDTLQDELLRIWQASGKAVLFVTHDIAEAAFLADRVLVLSGSPATIALDLKIDLPRPRPRGSEALARLVAHIGKKL</sequence>
<evidence type="ECO:0000313" key="7">
    <source>
        <dbReference type="Proteomes" id="UP000027471"/>
    </source>
</evidence>
<comment type="caution">
    <text evidence="6">The sequence shown here is derived from an EMBL/GenBank/DDBJ whole genome shotgun (WGS) entry which is preliminary data.</text>
</comment>
<dbReference type="EMBL" id="AUNB01000095">
    <property type="protein sequence ID" value="KEO51366.1"/>
    <property type="molecule type" value="Genomic_DNA"/>
</dbReference>
<dbReference type="GO" id="GO:0016887">
    <property type="term" value="F:ATP hydrolysis activity"/>
    <property type="evidence" value="ECO:0007669"/>
    <property type="project" value="InterPro"/>
</dbReference>
<evidence type="ECO:0000256" key="1">
    <source>
        <dbReference type="ARBA" id="ARBA00005417"/>
    </source>
</evidence>
<evidence type="ECO:0000256" key="3">
    <source>
        <dbReference type="ARBA" id="ARBA00022741"/>
    </source>
</evidence>
<evidence type="ECO:0000256" key="4">
    <source>
        <dbReference type="ARBA" id="ARBA00022840"/>
    </source>
</evidence>
<keyword evidence="7" id="KW-1185">Reference proteome</keyword>
<evidence type="ECO:0000313" key="6">
    <source>
        <dbReference type="EMBL" id="KEO51366.1"/>
    </source>
</evidence>
<keyword evidence="4" id="KW-0067">ATP-binding</keyword>
<dbReference type="InterPro" id="IPR003593">
    <property type="entry name" value="AAA+_ATPase"/>
</dbReference>
<reference evidence="6 7" key="1">
    <citation type="journal article" date="2015" name="Antonie Van Leeuwenhoek">
        <title>Thioclava indica sp. nov., isolated from surface seawater of the Indian Ocean.</title>
        <authorList>
            <person name="Liu Y."/>
            <person name="Lai Q."/>
            <person name="Du J."/>
            <person name="Xu H."/>
            <person name="Jiang L."/>
            <person name="Shao Z."/>
        </authorList>
    </citation>
    <scope>NUCLEOTIDE SEQUENCE [LARGE SCALE GENOMIC DNA]</scope>
    <source>
        <strain evidence="6 7">DT23-4</strain>
    </source>
</reference>
<dbReference type="PANTHER" id="PTHR42788:SF13">
    <property type="entry name" value="ALIPHATIC SULFONATES IMPORT ATP-BINDING PROTEIN SSUB"/>
    <property type="match status" value="1"/>
</dbReference>
<dbReference type="eggNOG" id="COG1116">
    <property type="taxonomic scope" value="Bacteria"/>
</dbReference>
<keyword evidence="2" id="KW-0813">Transport</keyword>
<feature type="domain" description="ABC transporter" evidence="5">
    <location>
        <begin position="11"/>
        <end position="239"/>
    </location>
</feature>
<dbReference type="AlphaFoldDB" id="A0A074J1S9"/>
<comment type="similarity">
    <text evidence="1">Belongs to the ABC transporter superfamily.</text>
</comment>
<organism evidence="6 7">
    <name type="scientific">Thioclava indica</name>
    <dbReference type="NCBI Taxonomy" id="1353528"/>
    <lineage>
        <taxon>Bacteria</taxon>
        <taxon>Pseudomonadati</taxon>
        <taxon>Pseudomonadota</taxon>
        <taxon>Alphaproteobacteria</taxon>
        <taxon>Rhodobacterales</taxon>
        <taxon>Paracoccaceae</taxon>
        <taxon>Thioclava</taxon>
    </lineage>
</organism>
<dbReference type="STRING" id="1353528.DT23_08765"/>
<evidence type="ECO:0000256" key="2">
    <source>
        <dbReference type="ARBA" id="ARBA00022448"/>
    </source>
</evidence>
<name>A0A074J1S9_9RHOB</name>
<dbReference type="CDD" id="cd03293">
    <property type="entry name" value="ABC_NrtD_SsuB_transporters"/>
    <property type="match status" value="1"/>
</dbReference>
<dbReference type="Proteomes" id="UP000027471">
    <property type="component" value="Unassembled WGS sequence"/>
</dbReference>
<dbReference type="RefSeq" id="WP_051697417.1">
    <property type="nucleotide sequence ID" value="NZ_AUNB01000095.1"/>
</dbReference>
<dbReference type="Pfam" id="PF00005">
    <property type="entry name" value="ABC_tran"/>
    <property type="match status" value="1"/>
</dbReference>
<dbReference type="OrthoDB" id="9802264at2"/>
<dbReference type="InterPro" id="IPR050166">
    <property type="entry name" value="ABC_transporter_ATP-bind"/>
</dbReference>
<protein>
    <recommendedName>
        <fullName evidence="5">ABC transporter domain-containing protein</fullName>
    </recommendedName>
</protein>
<dbReference type="PANTHER" id="PTHR42788">
    <property type="entry name" value="TAURINE IMPORT ATP-BINDING PROTEIN-RELATED"/>
    <property type="match status" value="1"/>
</dbReference>
<dbReference type="InterPro" id="IPR027417">
    <property type="entry name" value="P-loop_NTPase"/>
</dbReference>
<proteinExistence type="inferred from homology"/>
<keyword evidence="3" id="KW-0547">Nucleotide-binding</keyword>
<dbReference type="SUPFAM" id="SSF52540">
    <property type="entry name" value="P-loop containing nucleoside triphosphate hydrolases"/>
    <property type="match status" value="1"/>
</dbReference>
<gene>
    <name evidence="6" type="ORF">DT23_08765</name>
</gene>
<dbReference type="GO" id="GO:0005524">
    <property type="term" value="F:ATP binding"/>
    <property type="evidence" value="ECO:0007669"/>
    <property type="project" value="UniProtKB-KW"/>
</dbReference>
<dbReference type="InterPro" id="IPR003439">
    <property type="entry name" value="ABC_transporter-like_ATP-bd"/>
</dbReference>
<dbReference type="Gene3D" id="3.40.50.300">
    <property type="entry name" value="P-loop containing nucleotide triphosphate hydrolases"/>
    <property type="match status" value="1"/>
</dbReference>
<accession>A0A074J1S9</accession>
<dbReference type="PROSITE" id="PS50893">
    <property type="entry name" value="ABC_TRANSPORTER_2"/>
    <property type="match status" value="1"/>
</dbReference>
<dbReference type="SMART" id="SM00382">
    <property type="entry name" value="AAA"/>
    <property type="match status" value="1"/>
</dbReference>